<dbReference type="EMBL" id="LJFS01000001">
    <property type="protein sequence ID" value="KPG37515.1"/>
    <property type="molecule type" value="Genomic_DNA"/>
</dbReference>
<keyword evidence="5" id="KW-1185">Reference proteome</keyword>
<dbReference type="RefSeq" id="WP_043078290.1">
    <property type="nucleotide sequence ID" value="NZ_CP011530.1"/>
</dbReference>
<dbReference type="Pfam" id="PF13649">
    <property type="entry name" value="Methyltransf_25"/>
    <property type="match status" value="1"/>
</dbReference>
<dbReference type="InterPro" id="IPR029063">
    <property type="entry name" value="SAM-dependent_MTases_sf"/>
</dbReference>
<keyword evidence="2" id="KW-0808">Transferase</keyword>
<gene>
    <name evidence="2" type="ORF">AN908_01110</name>
    <name evidence="3" type="ORF">AN912_00465</name>
</gene>
<protein>
    <submittedName>
        <fullName evidence="2">Methyltransferase type 11</fullName>
    </submittedName>
</protein>
<evidence type="ECO:0000313" key="2">
    <source>
        <dbReference type="EMBL" id="KPG17790.1"/>
    </source>
</evidence>
<dbReference type="Proteomes" id="UP000037962">
    <property type="component" value="Unassembled WGS sequence"/>
</dbReference>
<evidence type="ECO:0000313" key="3">
    <source>
        <dbReference type="EMBL" id="KPG37515.1"/>
    </source>
</evidence>
<dbReference type="Proteomes" id="UP000037843">
    <property type="component" value="Unassembled WGS sequence"/>
</dbReference>
<dbReference type="OrthoDB" id="4125239at2"/>
<dbReference type="CDD" id="cd02440">
    <property type="entry name" value="AdoMet_MTases"/>
    <property type="match status" value="1"/>
</dbReference>
<organism evidence="2 4">
    <name type="scientific">Mycobacteroides immunogenum</name>
    <dbReference type="NCBI Taxonomy" id="83262"/>
    <lineage>
        <taxon>Bacteria</taxon>
        <taxon>Bacillati</taxon>
        <taxon>Actinomycetota</taxon>
        <taxon>Actinomycetes</taxon>
        <taxon>Mycobacteriales</taxon>
        <taxon>Mycobacteriaceae</taxon>
        <taxon>Mycobacteroides</taxon>
    </lineage>
</organism>
<dbReference type="Gene3D" id="3.40.50.150">
    <property type="entry name" value="Vaccinia Virus protein VP39"/>
    <property type="match status" value="1"/>
</dbReference>
<dbReference type="GeneID" id="45767510"/>
<feature type="domain" description="Methyltransferase" evidence="1">
    <location>
        <begin position="69"/>
        <end position="160"/>
    </location>
</feature>
<dbReference type="EMBL" id="LJFO01000001">
    <property type="protein sequence ID" value="KPG17790.1"/>
    <property type="molecule type" value="Genomic_DNA"/>
</dbReference>
<reference evidence="4 5" key="1">
    <citation type="submission" date="2015-09" db="EMBL/GenBank/DDBJ databases">
        <title>Genome Sequences of Mycobacterium immunogenum Isolates, Recuperated from a Chloraminated Drinking Water Distribution System Simulator Subjected to Episodes of Nitrification.</title>
        <authorList>
            <person name="Gomez-Alvarez V."/>
            <person name="Revetta R.P."/>
        </authorList>
    </citation>
    <scope>NUCLEOTIDE SEQUENCE [LARGE SCALE GENOMIC DNA]</scope>
    <source>
        <strain evidence="2 4">H008</strain>
        <strain evidence="3 5">H076</strain>
    </source>
</reference>
<dbReference type="GO" id="GO:0008168">
    <property type="term" value="F:methyltransferase activity"/>
    <property type="evidence" value="ECO:0007669"/>
    <property type="project" value="UniProtKB-KW"/>
</dbReference>
<dbReference type="KEGG" id="miz:BAB75_26945"/>
<sequence>MPRGGPRASWLDRRLQTDILEYTDRYDIPDSVKQKVITALDRIGTVSDEHEKNARTALQLVSDVPNPRILELGAGHGKLSAQILQLHSTATVTISDLDPVSVQNIANGPLGSHPRARTQVIDATQIDSPDDSYDLVILAQAFHHLPPAIAFRAIAEATRVGGQFLVIDLKRQKPIPLAINVVAAVLVSPLLLPFSAIRPVLHDGLISALRAYSHSAFIALGSSVDPHMRIKFLRPRARFLNPTIVTFSRRSHETDTQPRELA</sequence>
<dbReference type="SUPFAM" id="SSF53335">
    <property type="entry name" value="S-adenosyl-L-methionine-dependent methyltransferases"/>
    <property type="match status" value="1"/>
</dbReference>
<name>A0A7V8RYJ1_9MYCO</name>
<keyword evidence="2" id="KW-0489">Methyltransferase</keyword>
<evidence type="ECO:0000313" key="4">
    <source>
        <dbReference type="Proteomes" id="UP000037843"/>
    </source>
</evidence>
<accession>A0A7V8RYJ1</accession>
<dbReference type="InterPro" id="IPR041698">
    <property type="entry name" value="Methyltransf_25"/>
</dbReference>
<evidence type="ECO:0000259" key="1">
    <source>
        <dbReference type="Pfam" id="PF13649"/>
    </source>
</evidence>
<proteinExistence type="predicted"/>
<evidence type="ECO:0000313" key="5">
    <source>
        <dbReference type="Proteomes" id="UP000037962"/>
    </source>
</evidence>
<dbReference type="GO" id="GO:0032259">
    <property type="term" value="P:methylation"/>
    <property type="evidence" value="ECO:0007669"/>
    <property type="project" value="UniProtKB-KW"/>
</dbReference>
<dbReference type="AlphaFoldDB" id="A0A7V8RYJ1"/>
<comment type="caution">
    <text evidence="2">The sequence shown here is derived from an EMBL/GenBank/DDBJ whole genome shotgun (WGS) entry which is preliminary data.</text>
</comment>